<feature type="compositionally biased region" description="Basic and acidic residues" evidence="1">
    <location>
        <begin position="40"/>
        <end position="49"/>
    </location>
</feature>
<evidence type="ECO:0000313" key="2">
    <source>
        <dbReference type="EMBL" id="OWT43179.1"/>
    </source>
</evidence>
<evidence type="ECO:0000313" key="3">
    <source>
        <dbReference type="Proteomes" id="UP000078397"/>
    </source>
</evidence>
<dbReference type="RefSeq" id="XP_022285625.1">
    <property type="nucleotide sequence ID" value="XM_022429337.1"/>
</dbReference>
<sequence length="49" mass="5580">MASSYLSPSHRSASQGMTTPRCDLVRPDAVQQQHERKKRERGEKKKGLL</sequence>
<evidence type="ECO:0000256" key="1">
    <source>
        <dbReference type="SAM" id="MobiDB-lite"/>
    </source>
</evidence>
<name>A0A219ARF1_METCM</name>
<gene>
    <name evidence="2" type="ORF">VFPPC_17645</name>
</gene>
<accession>A0A219ARF1</accession>
<proteinExistence type="predicted"/>
<dbReference type="EMBL" id="LSBJ02000003">
    <property type="protein sequence ID" value="OWT43179.1"/>
    <property type="molecule type" value="Genomic_DNA"/>
</dbReference>
<dbReference type="KEGG" id="pchm:VFPPC_17645"/>
<feature type="compositionally biased region" description="Polar residues" evidence="1">
    <location>
        <begin position="1"/>
        <end position="18"/>
    </location>
</feature>
<dbReference type="GeneID" id="33936581"/>
<protein>
    <submittedName>
        <fullName evidence="2">Uncharacterized protein</fullName>
    </submittedName>
</protein>
<reference evidence="2 3" key="1">
    <citation type="journal article" date="2016" name="PLoS Pathog.">
        <title>Biosynthesis of antibiotic leucinostatins in bio-control fungus Purpureocillium lilacinum and their inhibition on phytophthora revealed by genome mining.</title>
        <authorList>
            <person name="Wang G."/>
            <person name="Liu Z."/>
            <person name="Lin R."/>
            <person name="Li E."/>
            <person name="Mao Z."/>
            <person name="Ling J."/>
            <person name="Yang Y."/>
            <person name="Yin W.B."/>
            <person name="Xie B."/>
        </authorList>
    </citation>
    <scope>NUCLEOTIDE SEQUENCE [LARGE SCALE GENOMIC DNA]</scope>
    <source>
        <strain evidence="2">170</strain>
    </source>
</reference>
<dbReference type="Proteomes" id="UP000078397">
    <property type="component" value="Unassembled WGS sequence"/>
</dbReference>
<organism evidence="2 3">
    <name type="scientific">Pochonia chlamydosporia 170</name>
    <dbReference type="NCBI Taxonomy" id="1380566"/>
    <lineage>
        <taxon>Eukaryota</taxon>
        <taxon>Fungi</taxon>
        <taxon>Dikarya</taxon>
        <taxon>Ascomycota</taxon>
        <taxon>Pezizomycotina</taxon>
        <taxon>Sordariomycetes</taxon>
        <taxon>Hypocreomycetidae</taxon>
        <taxon>Hypocreales</taxon>
        <taxon>Clavicipitaceae</taxon>
        <taxon>Pochonia</taxon>
    </lineage>
</organism>
<comment type="caution">
    <text evidence="2">The sequence shown here is derived from an EMBL/GenBank/DDBJ whole genome shotgun (WGS) entry which is preliminary data.</text>
</comment>
<keyword evidence="3" id="KW-1185">Reference proteome</keyword>
<feature type="region of interest" description="Disordered" evidence="1">
    <location>
        <begin position="1"/>
        <end position="49"/>
    </location>
</feature>
<dbReference type="AlphaFoldDB" id="A0A219ARF1"/>